<proteinExistence type="predicted"/>
<dbReference type="GO" id="GO:0006310">
    <property type="term" value="P:DNA recombination"/>
    <property type="evidence" value="ECO:0007669"/>
    <property type="project" value="UniProtKB-KW"/>
</dbReference>
<evidence type="ECO:0000313" key="2">
    <source>
        <dbReference type="EMBL" id="CAG8482973.1"/>
    </source>
</evidence>
<protein>
    <submittedName>
        <fullName evidence="2">12308_t:CDS:1</fullName>
    </submittedName>
</protein>
<comment type="caution">
    <text evidence="2">The sequence shown here is derived from an EMBL/GenBank/DDBJ whole genome shotgun (WGS) entry which is preliminary data.</text>
</comment>
<evidence type="ECO:0000313" key="3">
    <source>
        <dbReference type="Proteomes" id="UP000789759"/>
    </source>
</evidence>
<keyword evidence="3" id="KW-1185">Reference proteome</keyword>
<dbReference type="InterPro" id="IPR013762">
    <property type="entry name" value="Integrase-like_cat_sf"/>
</dbReference>
<keyword evidence="1" id="KW-0233">DNA recombination</keyword>
<sequence length="149" mass="16045">MGLSRVVANSNAQTNRHLTTTSCLNNLCKRLIRRGKTIEKLELAIMALLESVTACANVLAAVSREHLDAQLPNPSKEYGDKKLSVGAMGAIIKRMAENAGIQGRYTAYSIRISGMIAAIEAGLSLVQIRAIEGWNSKAVMLYLRSVGTA</sequence>
<dbReference type="GO" id="GO:0015074">
    <property type="term" value="P:DNA integration"/>
    <property type="evidence" value="ECO:0007669"/>
    <property type="project" value="InterPro"/>
</dbReference>
<dbReference type="EMBL" id="CAJVQA010000616">
    <property type="protein sequence ID" value="CAG8482973.1"/>
    <property type="molecule type" value="Genomic_DNA"/>
</dbReference>
<dbReference type="AlphaFoldDB" id="A0A9N8WDM4"/>
<reference evidence="2" key="1">
    <citation type="submission" date="2021-06" db="EMBL/GenBank/DDBJ databases">
        <authorList>
            <person name="Kallberg Y."/>
            <person name="Tangrot J."/>
            <person name="Rosling A."/>
        </authorList>
    </citation>
    <scope>NUCLEOTIDE SEQUENCE</scope>
    <source>
        <strain evidence="2">FL966</strain>
    </source>
</reference>
<feature type="non-terminal residue" evidence="2">
    <location>
        <position position="149"/>
    </location>
</feature>
<dbReference type="GO" id="GO:0003677">
    <property type="term" value="F:DNA binding"/>
    <property type="evidence" value="ECO:0007669"/>
    <property type="project" value="InterPro"/>
</dbReference>
<dbReference type="InterPro" id="IPR011010">
    <property type="entry name" value="DNA_brk_join_enz"/>
</dbReference>
<dbReference type="SUPFAM" id="SSF56349">
    <property type="entry name" value="DNA breaking-rejoining enzymes"/>
    <property type="match status" value="1"/>
</dbReference>
<evidence type="ECO:0000256" key="1">
    <source>
        <dbReference type="ARBA" id="ARBA00023172"/>
    </source>
</evidence>
<dbReference type="OrthoDB" id="2433192at2759"/>
<name>A0A9N8WDM4_9GLOM</name>
<dbReference type="Proteomes" id="UP000789759">
    <property type="component" value="Unassembled WGS sequence"/>
</dbReference>
<accession>A0A9N8WDM4</accession>
<gene>
    <name evidence="2" type="ORF">CPELLU_LOCUS1609</name>
</gene>
<organism evidence="2 3">
    <name type="scientific">Cetraspora pellucida</name>
    <dbReference type="NCBI Taxonomy" id="1433469"/>
    <lineage>
        <taxon>Eukaryota</taxon>
        <taxon>Fungi</taxon>
        <taxon>Fungi incertae sedis</taxon>
        <taxon>Mucoromycota</taxon>
        <taxon>Glomeromycotina</taxon>
        <taxon>Glomeromycetes</taxon>
        <taxon>Diversisporales</taxon>
        <taxon>Gigasporaceae</taxon>
        <taxon>Cetraspora</taxon>
    </lineage>
</organism>
<dbReference type="Gene3D" id="1.10.443.10">
    <property type="entry name" value="Intergrase catalytic core"/>
    <property type="match status" value="1"/>
</dbReference>